<name>A0A9P0H9X1_NEZVI</name>
<evidence type="ECO:0000256" key="1">
    <source>
        <dbReference type="SAM" id="MobiDB-lite"/>
    </source>
</evidence>
<feature type="region of interest" description="Disordered" evidence="1">
    <location>
        <begin position="404"/>
        <end position="426"/>
    </location>
</feature>
<feature type="compositionally biased region" description="Basic and acidic residues" evidence="1">
    <location>
        <begin position="179"/>
        <end position="191"/>
    </location>
</feature>
<accession>A0A9P0H9X1</accession>
<feature type="compositionally biased region" description="Basic and acidic residues" evidence="1">
    <location>
        <begin position="448"/>
        <end position="472"/>
    </location>
</feature>
<keyword evidence="3" id="KW-1185">Reference proteome</keyword>
<reference evidence="2" key="1">
    <citation type="submission" date="2022-01" db="EMBL/GenBank/DDBJ databases">
        <authorList>
            <person name="King R."/>
        </authorList>
    </citation>
    <scope>NUCLEOTIDE SEQUENCE</scope>
</reference>
<dbReference type="OrthoDB" id="6631294at2759"/>
<feature type="compositionally biased region" description="Polar residues" evidence="1">
    <location>
        <begin position="291"/>
        <end position="307"/>
    </location>
</feature>
<gene>
    <name evidence="2" type="ORF">NEZAVI_LOCUS7733</name>
</gene>
<feature type="region of interest" description="Disordered" evidence="1">
    <location>
        <begin position="279"/>
        <end position="307"/>
    </location>
</feature>
<evidence type="ECO:0000313" key="2">
    <source>
        <dbReference type="EMBL" id="CAH1397999.1"/>
    </source>
</evidence>
<evidence type="ECO:0000313" key="3">
    <source>
        <dbReference type="Proteomes" id="UP001152798"/>
    </source>
</evidence>
<dbReference type="Proteomes" id="UP001152798">
    <property type="component" value="Chromosome 4"/>
</dbReference>
<proteinExistence type="predicted"/>
<dbReference type="AlphaFoldDB" id="A0A9P0H9X1"/>
<feature type="region of interest" description="Disordered" evidence="1">
    <location>
        <begin position="442"/>
        <end position="472"/>
    </location>
</feature>
<sequence>MPDGTSHNPSLVIGTNSNQEIDKINTIESSSVPVVASVSQFKKHAIRRNKKINRGMKLLNKVNRDSEEYKKMMWEKFIANEKKKRIFESFNPRDTLPSPYIKTLEEAYITRQKFKHYVMVSGVTIKSRRTEKEPSVPSLELKSYLSCTTLTNLENIENQARKDEDHKSHRSPSTISSLRLDDLDGTSRDELQIQQPNEYRELPCTSTEKSTNEEKRKASEETLLKTMEQKYQENQMADKQEIKQTEIIIVGYFLNDDIQEEKKVTFDLNATQIDKKSIPDNVENKSEKSQEGTITDIASTSRNDSGLQSMEKSAHKSMACVKHNSKSNIKGGSWNSVEMVRTGHGSHAETISASESSLSSVDIQNKKRSHSLLRRFIRRFSDTDRKSSTVGKFINQKLDQVVERPSQESVHGMPSQEQIPTSEGRVKKAWEKTKKFCLLGLAANESENTDRPTHPKDNISKADSESEVKNEG</sequence>
<dbReference type="EMBL" id="OV725080">
    <property type="protein sequence ID" value="CAH1397999.1"/>
    <property type="molecule type" value="Genomic_DNA"/>
</dbReference>
<feature type="region of interest" description="Disordered" evidence="1">
    <location>
        <begin position="158"/>
        <end position="219"/>
    </location>
</feature>
<feature type="compositionally biased region" description="Basic and acidic residues" evidence="1">
    <location>
        <begin position="210"/>
        <end position="219"/>
    </location>
</feature>
<protein>
    <submittedName>
        <fullName evidence="2">Uncharacterized protein</fullName>
    </submittedName>
</protein>
<feature type="compositionally biased region" description="Basic and acidic residues" evidence="1">
    <location>
        <begin position="279"/>
        <end position="290"/>
    </location>
</feature>
<organism evidence="2 3">
    <name type="scientific">Nezara viridula</name>
    <name type="common">Southern green stink bug</name>
    <name type="synonym">Cimex viridulus</name>
    <dbReference type="NCBI Taxonomy" id="85310"/>
    <lineage>
        <taxon>Eukaryota</taxon>
        <taxon>Metazoa</taxon>
        <taxon>Ecdysozoa</taxon>
        <taxon>Arthropoda</taxon>
        <taxon>Hexapoda</taxon>
        <taxon>Insecta</taxon>
        <taxon>Pterygota</taxon>
        <taxon>Neoptera</taxon>
        <taxon>Paraneoptera</taxon>
        <taxon>Hemiptera</taxon>
        <taxon>Heteroptera</taxon>
        <taxon>Panheteroptera</taxon>
        <taxon>Pentatomomorpha</taxon>
        <taxon>Pentatomoidea</taxon>
        <taxon>Pentatomidae</taxon>
        <taxon>Pentatominae</taxon>
        <taxon>Nezara</taxon>
    </lineage>
</organism>